<feature type="domain" description="C2H2-type" evidence="11">
    <location>
        <begin position="1516"/>
        <end position="1543"/>
    </location>
</feature>
<evidence type="ECO:0000313" key="13">
    <source>
        <dbReference type="Proteomes" id="UP000677803"/>
    </source>
</evidence>
<dbReference type="GO" id="GO:0006357">
    <property type="term" value="P:regulation of transcription by RNA polymerase II"/>
    <property type="evidence" value="ECO:0007669"/>
    <property type="project" value="TreeGrafter"/>
</dbReference>
<dbReference type="FunFam" id="3.30.160.60:FF:000690">
    <property type="entry name" value="Zinc finger protein 354C"/>
    <property type="match status" value="1"/>
</dbReference>
<feature type="compositionally biased region" description="Polar residues" evidence="9">
    <location>
        <begin position="1108"/>
        <end position="1174"/>
    </location>
</feature>
<keyword evidence="2" id="KW-0479">Metal-binding</keyword>
<name>A0A8S4BJZ1_9TELE</name>
<feature type="compositionally biased region" description="Low complexity" evidence="9">
    <location>
        <begin position="878"/>
        <end position="891"/>
    </location>
</feature>
<dbReference type="Proteomes" id="UP000677803">
    <property type="component" value="Unassembled WGS sequence"/>
</dbReference>
<dbReference type="FunFam" id="3.30.160.60:FF:000072">
    <property type="entry name" value="zinc finger protein 143 isoform X1"/>
    <property type="match status" value="1"/>
</dbReference>
<keyword evidence="4 8" id="KW-0863">Zinc-finger</keyword>
<reference evidence="12" key="1">
    <citation type="submission" date="2021-05" db="EMBL/GenBank/DDBJ databases">
        <authorList>
            <person name="Tigano A."/>
        </authorList>
    </citation>
    <scope>NUCLEOTIDE SEQUENCE</scope>
</reference>
<comment type="caution">
    <text evidence="12">The sequence shown here is derived from an EMBL/GenBank/DDBJ whole genome shotgun (WGS) entry which is preliminary data.</text>
</comment>
<protein>
    <submittedName>
        <fullName evidence="12">(Atlantic silverside) hypothetical protein</fullName>
    </submittedName>
</protein>
<feature type="compositionally biased region" description="Basic and acidic residues" evidence="9">
    <location>
        <begin position="521"/>
        <end position="530"/>
    </location>
</feature>
<keyword evidence="10" id="KW-0812">Transmembrane</keyword>
<keyword evidence="5" id="KW-0862">Zinc</keyword>
<evidence type="ECO:0000256" key="2">
    <source>
        <dbReference type="ARBA" id="ARBA00022723"/>
    </source>
</evidence>
<dbReference type="OrthoDB" id="40579at2759"/>
<dbReference type="PROSITE" id="PS50157">
    <property type="entry name" value="ZINC_FINGER_C2H2_2"/>
    <property type="match status" value="7"/>
</dbReference>
<feature type="region of interest" description="Disordered" evidence="9">
    <location>
        <begin position="1035"/>
        <end position="1213"/>
    </location>
</feature>
<dbReference type="InterPro" id="IPR036236">
    <property type="entry name" value="Znf_C2H2_sf"/>
</dbReference>
<dbReference type="FunFam" id="3.30.160.60:FF:002343">
    <property type="entry name" value="Zinc finger protein 33A"/>
    <property type="match status" value="1"/>
</dbReference>
<evidence type="ECO:0000256" key="1">
    <source>
        <dbReference type="ARBA" id="ARBA00004123"/>
    </source>
</evidence>
<feature type="region of interest" description="Disordered" evidence="9">
    <location>
        <begin position="406"/>
        <end position="578"/>
    </location>
</feature>
<feature type="domain" description="C2H2-type" evidence="11">
    <location>
        <begin position="1544"/>
        <end position="1571"/>
    </location>
</feature>
<keyword evidence="7" id="KW-0539">Nucleus</keyword>
<dbReference type="GO" id="GO:0005634">
    <property type="term" value="C:nucleus"/>
    <property type="evidence" value="ECO:0007669"/>
    <property type="project" value="UniProtKB-SubCell"/>
</dbReference>
<evidence type="ECO:0000256" key="6">
    <source>
        <dbReference type="ARBA" id="ARBA00023125"/>
    </source>
</evidence>
<evidence type="ECO:0000313" key="12">
    <source>
        <dbReference type="EMBL" id="CAG5994902.1"/>
    </source>
</evidence>
<comment type="subcellular location">
    <subcellularLocation>
        <location evidence="1">Nucleus</location>
    </subcellularLocation>
</comment>
<dbReference type="PROSITE" id="PS00028">
    <property type="entry name" value="ZINC_FINGER_C2H2_1"/>
    <property type="match status" value="7"/>
</dbReference>
<dbReference type="PANTHER" id="PTHR24390">
    <property type="entry name" value="ZINC FINGER PROTEIN"/>
    <property type="match status" value="1"/>
</dbReference>
<evidence type="ECO:0000256" key="7">
    <source>
        <dbReference type="ARBA" id="ARBA00023242"/>
    </source>
</evidence>
<dbReference type="InterPro" id="IPR056862">
    <property type="entry name" value="VWA7_N"/>
</dbReference>
<feature type="compositionally biased region" description="Basic and acidic residues" evidence="9">
    <location>
        <begin position="1050"/>
        <end position="1060"/>
    </location>
</feature>
<proteinExistence type="predicted"/>
<evidence type="ECO:0000259" key="11">
    <source>
        <dbReference type="PROSITE" id="PS50157"/>
    </source>
</evidence>
<feature type="compositionally biased region" description="Basic residues" evidence="9">
    <location>
        <begin position="1069"/>
        <end position="1084"/>
    </location>
</feature>
<dbReference type="Pfam" id="PF00096">
    <property type="entry name" value="zf-C2H2"/>
    <property type="match status" value="5"/>
</dbReference>
<dbReference type="EMBL" id="CAJRST010036778">
    <property type="protein sequence ID" value="CAG5994902.1"/>
    <property type="molecule type" value="Genomic_DNA"/>
</dbReference>
<evidence type="ECO:0000256" key="10">
    <source>
        <dbReference type="SAM" id="Phobius"/>
    </source>
</evidence>
<sequence>MKSVAMETAGRAVCDHVTRRFAKVYRYNLLLYLGIQIRVMAPFLGVTLLALALIAPTSAFFPIGGGGVSHVSITGTAILQKIRETCQDMAEDAGEDFNPTGPSPEELIQACLGPSATGQGPSPEELIQACLGPSATGQVSGANVWRILPSVSLAALKFSLPTFALMAPMPSVMRARPSRKASELNAPHHFNSEAFLEGRALITEGMGAIKANIGKENFKAARETLGRILHTLQDFYSHSNWAEIGHTEPVQFNIVFEYTFDGDVVTHTCSDCASGTCSNQILPIILREKKLTSGYLETSSAAKPADLVPCRRVLVEQCTPLSLSALRGQEQYAFERVDYSLQEHNYFSNGDRNSEVSLCAIKQEDSYSDSCVEHVVKQEEGTEEDSVIPAENKGSMVQECSAEVNFPQRDVETQVIPPNLPRSGGLEGTRDQSSDPRHSLVISLKDALSDDIKEEYDGNQSSTEACEEPTPSEKPEPVPQEPDRTGSAPMSEKSKPNEQQQADLHCTEKELAKSGPGNPDEVCKDPKDGPLEGEGGSTTNLLVRRKRGRPPKKTKRKGILLLSAEAPKGPQGPNASSVRVDLMEVSPALERGADSSEASSIQDTANKDVREVGTSPVPAGALRWKKKKKKLRRLDRVEVQQEVRPQTVHEKKNCMFHQVQSKVVIATPPLAPMVFSTGSVMSAAGTQTAQKSPPRPQITLGAPSNTPRTIIVVPRPIVECQNIANVTPTMGARVLSANLLPPSTALKLPLGICPISSPVPRKTIRITYNKLLPILPLQSTTISTETSTNAPPQQKITITPKQMSAETISKAEAIVFTANAPKPAPIEPAAPQVSGSHDSSPGNIDETVKDAEVQMDPSSQTTSVSETSHSPSGICSDISVEPTSVSSASPSISHRKLCPVVRLRKLPLRISTREAIFVSRLQSEGFIQESSKSKCSLSGIPTPSPVNTLRKTPDIEPNPVNSPTVQDRTDPSPLPASASEAIPHVSHDILDSNEQENKAGGLLGSSSTGTCDLQLQMTQTQFLAQLSVSPVTQDLDQEKKCSSEDSGDVAESRTSREKSLKNNSIVARLRSHLRTHIYTRKSKRKETNTEIVPKSQKKPRLHNESSSKETANSTESGGNESIVSSGTVGCPASANSNPIKESATLESSKPSSVSLNRSPSEGSRNKTSSSTSPINEDGPRSKVTGDGCTPKSTKSTSTRQDKAVGSSPKKTDSLLVGFRKPCAAGTKEMSSNTNGFAFINLSPSKTSIKEESNSPSPVKLSVRSVSEVTKKAERIRPKKAKKFQSAKTTRTIKSQQALTGNLKSINALKLAKTAKAKKMAKIKKSKWQKPAEAENRVNPEVKKCRAKVWYPPTLPPNEVPSTEIRRPPPVKVEYKIPLIPFNPDPVVSPLQPLAVIGKHLLRNQCGQCGRTFGSRAGLEAHVVLHGRHQPFCCPLCGKSFPDAKTFKRHGRVHRNGRIHVCRECGKGFVYPFGLTKHEQMVHGRIKPFICQVCNKGFFTKRDVEVHIRIHTGEKPFHCHLCEKKFTRRVELNVHLRWHNGEKRHWCPFCGKGFLDFNNLKRHKYTHTGEKPYTCPHCPKKFTQTGHLKKHVKNVHKGQ</sequence>
<dbReference type="InterPro" id="IPR013087">
    <property type="entry name" value="Znf_C2H2_type"/>
</dbReference>
<keyword evidence="6" id="KW-0238">DNA-binding</keyword>
<evidence type="ECO:0000256" key="4">
    <source>
        <dbReference type="ARBA" id="ARBA00022771"/>
    </source>
</evidence>
<feature type="compositionally biased region" description="Polar residues" evidence="9">
    <location>
        <begin position="856"/>
        <end position="873"/>
    </location>
</feature>
<dbReference type="GO" id="GO:0008270">
    <property type="term" value="F:zinc ion binding"/>
    <property type="evidence" value="ECO:0007669"/>
    <property type="project" value="UniProtKB-KW"/>
</dbReference>
<keyword evidence="10" id="KW-1133">Transmembrane helix</keyword>
<keyword evidence="3" id="KW-0677">Repeat</keyword>
<feature type="domain" description="C2H2-type" evidence="11">
    <location>
        <begin position="1431"/>
        <end position="1458"/>
    </location>
</feature>
<dbReference type="SMART" id="SM00355">
    <property type="entry name" value="ZnF_C2H2"/>
    <property type="match status" value="7"/>
</dbReference>
<evidence type="ECO:0000256" key="9">
    <source>
        <dbReference type="SAM" id="MobiDB-lite"/>
    </source>
</evidence>
<gene>
    <name evidence="12" type="ORF">MMEN_LOCUS17904</name>
</gene>
<dbReference type="FunFam" id="3.30.160.60:FF:000218">
    <property type="entry name" value="Zinc finger protein 10"/>
    <property type="match status" value="1"/>
</dbReference>
<feature type="domain" description="C2H2-type" evidence="11">
    <location>
        <begin position="1459"/>
        <end position="1487"/>
    </location>
</feature>
<dbReference type="Gene3D" id="3.30.160.60">
    <property type="entry name" value="Classic Zinc Finger"/>
    <property type="match status" value="5"/>
</dbReference>
<evidence type="ECO:0000256" key="3">
    <source>
        <dbReference type="ARBA" id="ARBA00022737"/>
    </source>
</evidence>
<dbReference type="PANTHER" id="PTHR24390:SF159">
    <property type="entry name" value="GROWTH FACTOR INDEPENDENT 1 TRANSCRIPTIONAL REPRESSOR"/>
    <property type="match status" value="1"/>
</dbReference>
<dbReference type="Pfam" id="PF25107">
    <property type="entry name" value="VWA7_N"/>
    <property type="match status" value="1"/>
</dbReference>
<feature type="compositionally biased region" description="Basic residues" evidence="9">
    <location>
        <begin position="543"/>
        <end position="558"/>
    </location>
</feature>
<evidence type="ECO:0000256" key="8">
    <source>
        <dbReference type="PROSITE-ProRule" id="PRU00042"/>
    </source>
</evidence>
<feature type="compositionally biased region" description="Basic and acidic residues" evidence="9">
    <location>
        <begin position="471"/>
        <end position="484"/>
    </location>
</feature>
<organism evidence="12 13">
    <name type="scientific">Menidia menidia</name>
    <name type="common">Atlantic silverside</name>
    <dbReference type="NCBI Taxonomy" id="238744"/>
    <lineage>
        <taxon>Eukaryota</taxon>
        <taxon>Metazoa</taxon>
        <taxon>Chordata</taxon>
        <taxon>Craniata</taxon>
        <taxon>Vertebrata</taxon>
        <taxon>Euteleostomi</taxon>
        <taxon>Actinopterygii</taxon>
        <taxon>Neopterygii</taxon>
        <taxon>Teleostei</taxon>
        <taxon>Neoteleostei</taxon>
        <taxon>Acanthomorphata</taxon>
        <taxon>Ovalentaria</taxon>
        <taxon>Atherinomorphae</taxon>
        <taxon>Atheriniformes</taxon>
        <taxon>Atherinopsidae</taxon>
        <taxon>Menidiinae</taxon>
        <taxon>Menidia</taxon>
    </lineage>
</organism>
<feature type="domain" description="C2H2-type" evidence="11">
    <location>
        <begin position="1403"/>
        <end position="1430"/>
    </location>
</feature>
<feature type="region of interest" description="Disordered" evidence="9">
    <location>
        <begin position="822"/>
        <end position="891"/>
    </location>
</feature>
<feature type="domain" description="C2H2-type" evidence="11">
    <location>
        <begin position="1488"/>
        <end position="1515"/>
    </location>
</feature>
<feature type="region of interest" description="Disordered" evidence="9">
    <location>
        <begin position="933"/>
        <end position="979"/>
    </location>
</feature>
<dbReference type="GO" id="GO:0000978">
    <property type="term" value="F:RNA polymerase II cis-regulatory region sequence-specific DNA binding"/>
    <property type="evidence" value="ECO:0007669"/>
    <property type="project" value="TreeGrafter"/>
</dbReference>
<keyword evidence="13" id="KW-1185">Reference proteome</keyword>
<feature type="compositionally biased region" description="Polar residues" evidence="9">
    <location>
        <begin position="933"/>
        <end position="950"/>
    </location>
</feature>
<feature type="compositionally biased region" description="Basic and acidic residues" evidence="9">
    <location>
        <begin position="428"/>
        <end position="438"/>
    </location>
</feature>
<evidence type="ECO:0000256" key="5">
    <source>
        <dbReference type="ARBA" id="ARBA00022833"/>
    </source>
</evidence>
<dbReference type="GO" id="GO:0003700">
    <property type="term" value="F:DNA-binding transcription factor activity"/>
    <property type="evidence" value="ECO:0007669"/>
    <property type="project" value="TreeGrafter"/>
</dbReference>
<dbReference type="SUPFAM" id="SSF57667">
    <property type="entry name" value="beta-beta-alpha zinc fingers"/>
    <property type="match status" value="4"/>
</dbReference>
<feature type="compositionally biased region" description="Polar residues" evidence="9">
    <location>
        <begin position="833"/>
        <end position="842"/>
    </location>
</feature>
<feature type="domain" description="C2H2-type" evidence="11">
    <location>
        <begin position="1572"/>
        <end position="1598"/>
    </location>
</feature>
<feature type="transmembrane region" description="Helical" evidence="10">
    <location>
        <begin position="29"/>
        <end position="54"/>
    </location>
</feature>
<accession>A0A8S4BJZ1</accession>
<keyword evidence="10" id="KW-0472">Membrane</keyword>